<name>A0ABX2UA02_9BURK</name>
<dbReference type="PROSITE" id="PS51257">
    <property type="entry name" value="PROKAR_LIPOPROTEIN"/>
    <property type="match status" value="1"/>
</dbReference>
<accession>A0ABX2UA02</accession>
<gene>
    <name evidence="1" type="ORF">LPB72_04865</name>
</gene>
<dbReference type="RefSeq" id="WP_082876760.1">
    <property type="nucleotide sequence ID" value="NZ_CP017476.1"/>
</dbReference>
<dbReference type="EMBL" id="LVWD01000004">
    <property type="protein sequence ID" value="OAD43187.1"/>
    <property type="molecule type" value="Genomic_DNA"/>
</dbReference>
<comment type="caution">
    <text evidence="1">The sequence shown here is derived from an EMBL/GenBank/DDBJ whole genome shotgun (WGS) entry which is preliminary data.</text>
</comment>
<protein>
    <recommendedName>
        <fullName evidence="3">Lipoprotein</fullName>
    </recommendedName>
</protein>
<dbReference type="Proteomes" id="UP000185657">
    <property type="component" value="Unassembled WGS sequence"/>
</dbReference>
<evidence type="ECO:0000313" key="2">
    <source>
        <dbReference type="Proteomes" id="UP000185657"/>
    </source>
</evidence>
<evidence type="ECO:0000313" key="1">
    <source>
        <dbReference type="EMBL" id="OAD43187.1"/>
    </source>
</evidence>
<reference evidence="1 2" key="1">
    <citation type="submission" date="2016-02" db="EMBL/GenBank/DDBJ databases">
        <title>Draft genome sequence of Hydrogenophaga sp. LPB0072.</title>
        <authorList>
            <person name="Shin S.-K."/>
            <person name="Yi H."/>
        </authorList>
    </citation>
    <scope>NUCLEOTIDE SEQUENCE [LARGE SCALE GENOMIC DNA]</scope>
    <source>
        <strain evidence="1 2">LPB0072</strain>
    </source>
</reference>
<evidence type="ECO:0008006" key="3">
    <source>
        <dbReference type="Google" id="ProtNLM"/>
    </source>
</evidence>
<proteinExistence type="predicted"/>
<organism evidence="1 2">
    <name type="scientific">Hydrogenophaga crassostreae</name>
    <dbReference type="NCBI Taxonomy" id="1763535"/>
    <lineage>
        <taxon>Bacteria</taxon>
        <taxon>Pseudomonadati</taxon>
        <taxon>Pseudomonadota</taxon>
        <taxon>Betaproteobacteria</taxon>
        <taxon>Burkholderiales</taxon>
        <taxon>Comamonadaceae</taxon>
        <taxon>Hydrogenophaga</taxon>
    </lineage>
</organism>
<dbReference type="Pfam" id="PF19795">
    <property type="entry name" value="DUF6279"/>
    <property type="match status" value="1"/>
</dbReference>
<sequence length="291" mass="32904">MESARRWLRRAALCAGTFVLLTALGGCSAVRLAYGQAPSLAYWWIDDFVDLTDGQSTVLRQDIDAFFAWHRAQELPLYAERLTQWQSMATQDTTADKSCQQFEVLRAAYQRSIERAIDPLARLAVNLKPDQLQHLARHHVKSNKKFASEWLDDGVQARKERLYGKALDRYETLYGDLSQAQRTLLKVRTDASGFDPQRVQTERKRRQADLLATLKQAQAQPAEAAGLLRQWHTRVLSSPDASYAAYSKALIRQGCDQYAALHNTTSPEQRAHAVGVLKGYETDLLALTRPD</sequence>
<keyword evidence="2" id="KW-1185">Reference proteome</keyword>